<sequence>MTMSFFQLVFWGVFVMGTVGLFLNRRNFVVMLMCIELMLLAVNTVFLTLSLRLDDLNGRLMALYVMTLALAETALGLALCVLHYRTRLTLDIEYMNLLKG</sequence>
<keyword evidence="3" id="KW-0813">Transport</keyword>
<keyword evidence="9 10" id="KW-0472">Membrane</keyword>
<evidence type="ECO:0000256" key="8">
    <source>
        <dbReference type="ARBA" id="ARBA00022989"/>
    </source>
</evidence>
<comment type="similarity">
    <text evidence="2">Belongs to the complex I subunit 4L family.</text>
</comment>
<dbReference type="Gene3D" id="1.10.287.3510">
    <property type="match status" value="1"/>
</dbReference>
<dbReference type="GeneID" id="20160261"/>
<keyword evidence="5" id="KW-0874">Quinone</keyword>
<evidence type="ECO:0000256" key="9">
    <source>
        <dbReference type="ARBA" id="ARBA00023136"/>
    </source>
</evidence>
<dbReference type="NCBIfam" id="NF004320">
    <property type="entry name" value="PRK05715.1-2"/>
    <property type="match status" value="1"/>
</dbReference>
<evidence type="ECO:0000256" key="10">
    <source>
        <dbReference type="SAM" id="Phobius"/>
    </source>
</evidence>
<name>A0A076VG30_9CHLO</name>
<evidence type="ECO:0000256" key="2">
    <source>
        <dbReference type="ARBA" id="ARBA00010519"/>
    </source>
</evidence>
<geneLocation type="mitochondrion" evidence="11"/>
<accession>A0A076VG30</accession>
<dbReference type="GO" id="GO:0042773">
    <property type="term" value="P:ATP synthesis coupled electron transport"/>
    <property type="evidence" value="ECO:0007669"/>
    <property type="project" value="InterPro"/>
</dbReference>
<evidence type="ECO:0000256" key="6">
    <source>
        <dbReference type="ARBA" id="ARBA00022857"/>
    </source>
</evidence>
<proteinExistence type="inferred from homology"/>
<evidence type="ECO:0000313" key="11">
    <source>
        <dbReference type="EMBL" id="AIK29155.1"/>
    </source>
</evidence>
<dbReference type="HAMAP" id="MF_01456">
    <property type="entry name" value="NDH1_NuoK"/>
    <property type="match status" value="1"/>
</dbReference>
<dbReference type="GO" id="GO:0048038">
    <property type="term" value="F:quinone binding"/>
    <property type="evidence" value="ECO:0007669"/>
    <property type="project" value="UniProtKB-KW"/>
</dbReference>
<reference evidence="11" key="1">
    <citation type="journal article" date="2014" name="Genome Biol. Evol.">
        <title>Gene arrangement convergence, diverse intron content, and genetic code modifications in mitochondrial genomes of Sphaeropleales (Chlorophyta).</title>
        <authorList>
            <person name="Fucikova K."/>
            <person name="Lewis P.O."/>
            <person name="Gonzalez-Halphen D."/>
            <person name="Lewis L.A."/>
        </authorList>
    </citation>
    <scope>NUCLEOTIDE SEQUENCE</scope>
    <source>
        <strain evidence="11">UTEX 138</strain>
    </source>
</reference>
<comment type="subcellular location">
    <subcellularLocation>
        <location evidence="1">Membrane</location>
        <topology evidence="1">Multi-pass membrane protein</topology>
    </subcellularLocation>
</comment>
<dbReference type="InterPro" id="IPR001133">
    <property type="entry name" value="NADH_UbQ_OxRdtase_chain4L/K"/>
</dbReference>
<keyword evidence="8 10" id="KW-1133">Transmembrane helix</keyword>
<dbReference type="RefSeq" id="YP_009054667.1">
    <property type="nucleotide sequence ID" value="NC_024761.1"/>
</dbReference>
<evidence type="ECO:0000256" key="7">
    <source>
        <dbReference type="ARBA" id="ARBA00022957"/>
    </source>
</evidence>
<feature type="transmembrane region" description="Helical" evidence="10">
    <location>
        <begin position="30"/>
        <end position="49"/>
    </location>
</feature>
<dbReference type="InterPro" id="IPR039428">
    <property type="entry name" value="NUOK/Mnh_C1-like"/>
</dbReference>
<keyword evidence="7" id="KW-0618">Plastoquinone</keyword>
<dbReference type="GO" id="GO:0030964">
    <property type="term" value="C:NADH dehydrogenase complex"/>
    <property type="evidence" value="ECO:0007669"/>
    <property type="project" value="TreeGrafter"/>
</dbReference>
<feature type="transmembrane region" description="Helical" evidence="10">
    <location>
        <begin position="6"/>
        <end position="23"/>
    </location>
</feature>
<protein>
    <submittedName>
        <fullName evidence="11">NADH dehydrogenase subunit 4L</fullName>
    </submittedName>
</protein>
<dbReference type="PANTHER" id="PTHR11434">
    <property type="entry name" value="NADH-UBIQUINONE OXIDOREDUCTASE SUBUNIT ND4L"/>
    <property type="match status" value="1"/>
</dbReference>
<dbReference type="AlphaFoldDB" id="A0A076VG30"/>
<organism evidence="11">
    <name type="scientific">Neochloris aquatica</name>
    <dbReference type="NCBI Taxonomy" id="3099"/>
    <lineage>
        <taxon>Eukaryota</taxon>
        <taxon>Viridiplantae</taxon>
        <taxon>Chlorophyta</taxon>
        <taxon>core chlorophytes</taxon>
        <taxon>Chlorophyceae</taxon>
        <taxon>CS clade</taxon>
        <taxon>Sphaeropleales</taxon>
        <taxon>Neochloridaceae</taxon>
        <taxon>Neochloris</taxon>
    </lineage>
</organism>
<dbReference type="Pfam" id="PF00420">
    <property type="entry name" value="Oxidored_q2"/>
    <property type="match status" value="1"/>
</dbReference>
<evidence type="ECO:0000256" key="5">
    <source>
        <dbReference type="ARBA" id="ARBA00022719"/>
    </source>
</evidence>
<dbReference type="PANTHER" id="PTHR11434:SF16">
    <property type="entry name" value="NADH-UBIQUINONE OXIDOREDUCTASE CHAIN 4L"/>
    <property type="match status" value="1"/>
</dbReference>
<evidence type="ECO:0000256" key="4">
    <source>
        <dbReference type="ARBA" id="ARBA00022692"/>
    </source>
</evidence>
<dbReference type="EMBL" id="KJ806271">
    <property type="protein sequence ID" value="AIK29155.1"/>
    <property type="molecule type" value="Genomic_DNA"/>
</dbReference>
<gene>
    <name evidence="11" type="primary">nad4L</name>
    <name evidence="11" type="ORF">EN44_g02</name>
</gene>
<dbReference type="GO" id="GO:0016651">
    <property type="term" value="F:oxidoreductase activity, acting on NAD(P)H"/>
    <property type="evidence" value="ECO:0007669"/>
    <property type="project" value="InterPro"/>
</dbReference>
<keyword evidence="4 10" id="KW-0812">Transmembrane</keyword>
<keyword evidence="6" id="KW-0521">NADP</keyword>
<evidence type="ECO:0000256" key="1">
    <source>
        <dbReference type="ARBA" id="ARBA00004141"/>
    </source>
</evidence>
<feature type="transmembrane region" description="Helical" evidence="10">
    <location>
        <begin position="61"/>
        <end position="82"/>
    </location>
</feature>
<evidence type="ECO:0000256" key="3">
    <source>
        <dbReference type="ARBA" id="ARBA00022448"/>
    </source>
</evidence>
<keyword evidence="11" id="KW-0496">Mitochondrion</keyword>